<dbReference type="InterPro" id="IPR027363">
    <property type="entry name" value="M1Pi_N"/>
</dbReference>
<feature type="domain" description="Nudix hydrolase" evidence="1">
    <location>
        <begin position="97"/>
        <end position="218"/>
    </location>
</feature>
<dbReference type="EC" id="5.3.1.23" evidence="2"/>
<dbReference type="InterPro" id="IPR042529">
    <property type="entry name" value="IF_2B-like_C"/>
</dbReference>
<sequence length="527" mass="59437">MVGAMDFRDTHCNWCAMKEGPLQACIECPRYRKYELGEDISLDSRAFCEKCVHENDPDLEVFCETNRHLQQKGDEPFDCYRFHLKAKAQGPKEIHVVTAFLAHQGEICLVKRSSEVRTYQGRWSGISGYLQGNPRDHFAVEIQEETSLTPYEYTLVRQGRQLAITDEEYSCIWFVHPFLCEVHDPSRITLDRENTEYRWVKPEEIKRMETVPGLWDAYERVSRSSLEEQVALFTGTIRNDRDSGARQLASKGLDFLEKMVRSSNAASWAVLMDDIQYACHEISGTRPSMAIIPTTFDLLFRDLKFVSAQDLDIREIIAQVAGIIKRHIKDMAAAMDAALGHLEEIIPEHATVLLHSYSSSLIHALPLLRRKKCSLVVTESRPGFEGRVTAQVAADMGLKVTLITDACAGHELQRVDVVLMGVDSIEQDGSVINKAGSSLISMAASVRGVKVYFVGELRKICIDRQHVSLETYDPQDVWGDPPPGIEVFNLFFDRTAPKFITGIVLETGVVEPYQIRKIAGSMVPFSA</sequence>
<dbReference type="GO" id="GO:0019509">
    <property type="term" value="P:L-methionine salvage from methylthioadenosine"/>
    <property type="evidence" value="ECO:0007669"/>
    <property type="project" value="TreeGrafter"/>
</dbReference>
<protein>
    <submittedName>
        <fullName evidence="2">Methylthioribose-1-phosphate isomerase</fullName>
        <ecNumber evidence="2">5.3.1.23</ecNumber>
    </submittedName>
</protein>
<dbReference type="GO" id="GO:0046523">
    <property type="term" value="F:S-methyl-5-thioribose-1-phosphate isomerase activity"/>
    <property type="evidence" value="ECO:0007669"/>
    <property type="project" value="UniProtKB-EC"/>
</dbReference>
<organism evidence="2">
    <name type="scientific">anaerobic digester metagenome</name>
    <dbReference type="NCBI Taxonomy" id="1263854"/>
    <lineage>
        <taxon>unclassified sequences</taxon>
        <taxon>metagenomes</taxon>
        <taxon>ecological metagenomes</taxon>
    </lineage>
</organism>
<dbReference type="Gene3D" id="3.40.50.10470">
    <property type="entry name" value="Translation initiation factor eif-2b, domain 2"/>
    <property type="match status" value="1"/>
</dbReference>
<dbReference type="InterPro" id="IPR037171">
    <property type="entry name" value="NagB/RpiA_transferase-like"/>
</dbReference>
<dbReference type="InterPro" id="IPR000649">
    <property type="entry name" value="IF-2B-related"/>
</dbReference>
<keyword evidence="2" id="KW-0413">Isomerase</keyword>
<dbReference type="AlphaFoldDB" id="A0A485M3M9"/>
<dbReference type="SUPFAM" id="SSF55811">
    <property type="entry name" value="Nudix"/>
    <property type="match status" value="1"/>
</dbReference>
<evidence type="ECO:0000259" key="1">
    <source>
        <dbReference type="Pfam" id="PF00293"/>
    </source>
</evidence>
<name>A0A485M3M9_9ZZZZ</name>
<dbReference type="Pfam" id="PF00293">
    <property type="entry name" value="NUDIX"/>
    <property type="match status" value="1"/>
</dbReference>
<evidence type="ECO:0000313" key="2">
    <source>
        <dbReference type="EMBL" id="VFU15606.1"/>
    </source>
</evidence>
<dbReference type="PANTHER" id="PTHR43475">
    <property type="entry name" value="METHYLTHIORIBOSE-1-PHOSPHATE ISOMERASE"/>
    <property type="match status" value="1"/>
</dbReference>
<dbReference type="PANTHER" id="PTHR43475:SF1">
    <property type="entry name" value="METHYLTHIORIBOSE-1-PHOSPHATE ISOMERASE"/>
    <property type="match status" value="1"/>
</dbReference>
<reference evidence="2" key="1">
    <citation type="submission" date="2019-03" db="EMBL/GenBank/DDBJ databases">
        <authorList>
            <person name="Hao L."/>
        </authorList>
    </citation>
    <scope>NUCLEOTIDE SEQUENCE</scope>
</reference>
<accession>A0A485M3M9</accession>
<dbReference type="SUPFAM" id="SSF100950">
    <property type="entry name" value="NagB/RpiA/CoA transferase-like"/>
    <property type="match status" value="1"/>
</dbReference>
<dbReference type="InterPro" id="IPR000086">
    <property type="entry name" value="NUDIX_hydrolase_dom"/>
</dbReference>
<dbReference type="Gene3D" id="1.20.120.420">
    <property type="entry name" value="translation initiation factor eif-2b, domain 1"/>
    <property type="match status" value="1"/>
</dbReference>
<dbReference type="Gene3D" id="3.90.79.10">
    <property type="entry name" value="Nucleoside Triphosphate Pyrophosphohydrolase"/>
    <property type="match status" value="1"/>
</dbReference>
<dbReference type="InterPro" id="IPR015797">
    <property type="entry name" value="NUDIX_hydrolase-like_dom_sf"/>
</dbReference>
<gene>
    <name evidence="2" type="primary">mtnA</name>
    <name evidence="2" type="ORF">SCFA_430001</name>
</gene>
<proteinExistence type="predicted"/>
<dbReference type="Pfam" id="PF01008">
    <property type="entry name" value="IF-2B"/>
    <property type="match status" value="1"/>
</dbReference>
<dbReference type="EMBL" id="CAADRM010000107">
    <property type="protein sequence ID" value="VFU15606.1"/>
    <property type="molecule type" value="Genomic_DNA"/>
</dbReference>